<comment type="similarity">
    <text evidence="3">Belongs to the bacterial histone-like protein family.</text>
</comment>
<proteinExistence type="inferred from homology"/>
<gene>
    <name evidence="4" type="ORF">VAMP_11n234</name>
</gene>
<dbReference type="GO" id="GO:0003677">
    <property type="term" value="F:DNA binding"/>
    <property type="evidence" value="ECO:0007669"/>
    <property type="project" value="UniProtKB-KW"/>
</dbReference>
<keyword evidence="5" id="KW-1185">Reference proteome</keyword>
<dbReference type="PANTHER" id="PTHR33175">
    <property type="entry name" value="DNA-BINDING PROTEIN HU"/>
    <property type="match status" value="1"/>
</dbReference>
<dbReference type="Gene3D" id="4.10.520.10">
    <property type="entry name" value="IHF-like DNA-binding proteins"/>
    <property type="match status" value="1"/>
</dbReference>
<organism evidence="4 5">
    <name type="scientific">Candidatus Vampirococcus lugosii</name>
    <dbReference type="NCBI Taxonomy" id="2789015"/>
    <lineage>
        <taxon>Bacteria</taxon>
        <taxon>Candidatus Absconditibacteriota</taxon>
        <taxon>Vampirococcus</taxon>
    </lineage>
</organism>
<evidence type="ECO:0000256" key="1">
    <source>
        <dbReference type="ARBA" id="ARBA00023067"/>
    </source>
</evidence>
<protein>
    <submittedName>
        <fullName evidence="4">DNA-binding protein HU</fullName>
    </submittedName>
</protein>
<dbReference type="SUPFAM" id="SSF47729">
    <property type="entry name" value="IHF-like DNA-binding proteins"/>
    <property type="match status" value="1"/>
</dbReference>
<dbReference type="Pfam" id="PF00216">
    <property type="entry name" value="Bac_DNA_binding"/>
    <property type="match status" value="1"/>
</dbReference>
<dbReference type="InterPro" id="IPR020816">
    <property type="entry name" value="Histone-like_DNA-bd_CS"/>
</dbReference>
<evidence type="ECO:0000256" key="2">
    <source>
        <dbReference type="ARBA" id="ARBA00023125"/>
    </source>
</evidence>
<dbReference type="PANTHER" id="PTHR33175:SF3">
    <property type="entry name" value="DNA-BINDING PROTEIN HU-BETA"/>
    <property type="match status" value="1"/>
</dbReference>
<comment type="caution">
    <text evidence="4">The sequence shown here is derived from an EMBL/GenBank/DDBJ whole genome shotgun (WGS) entry which is preliminary data.</text>
</comment>
<evidence type="ECO:0000256" key="3">
    <source>
        <dbReference type="RuleBase" id="RU003939"/>
    </source>
</evidence>
<reference evidence="4 5" key="1">
    <citation type="journal article" date="2021" name="Nat. Commun.">
        <title>Reductive evolution and unique predatory mode in the CPR bacterium Vampirococcus lugosii.</title>
        <authorList>
            <person name="Moreira D."/>
            <person name="Zivanovic Y."/>
            <person name="Lopez-Archilla A.I."/>
            <person name="Iniesto M."/>
            <person name="Lopez-Garcia P."/>
        </authorList>
    </citation>
    <scope>NUCLEOTIDE SEQUENCE [LARGE SCALE GENOMIC DNA]</scope>
    <source>
        <strain evidence="4">Chiprana</strain>
    </source>
</reference>
<accession>A0ABS5QK46</accession>
<evidence type="ECO:0000313" key="4">
    <source>
        <dbReference type="EMBL" id="MBS8121618.1"/>
    </source>
</evidence>
<keyword evidence="1" id="KW-0226">DNA condensation</keyword>
<dbReference type="Proteomes" id="UP000680365">
    <property type="component" value="Unassembled WGS sequence"/>
</dbReference>
<name>A0ABS5QK46_9BACT</name>
<dbReference type="SMART" id="SM00411">
    <property type="entry name" value="BHL"/>
    <property type="match status" value="1"/>
</dbReference>
<dbReference type="EMBL" id="JAEDAM010000007">
    <property type="protein sequence ID" value="MBS8121618.1"/>
    <property type="molecule type" value="Genomic_DNA"/>
</dbReference>
<dbReference type="InterPro" id="IPR010992">
    <property type="entry name" value="IHF-like_DNA-bd_dom_sf"/>
</dbReference>
<dbReference type="CDD" id="cd13831">
    <property type="entry name" value="HU"/>
    <property type="match status" value="1"/>
</dbReference>
<keyword evidence="2 4" id="KW-0238">DNA-binding</keyword>
<sequence length="96" mass="10855">MMTKTELISKLADRLGDLDHKVSKKLSADMLNTLIDCIIEGVKEEEEVRIQGFGTFKKSKREAREGRNPKTSEKIRIEAMSLPTFKAGAEFKKAIK</sequence>
<dbReference type="PRINTS" id="PR01727">
    <property type="entry name" value="DNABINDINGHU"/>
</dbReference>
<dbReference type="PROSITE" id="PS00045">
    <property type="entry name" value="HISTONE_LIKE"/>
    <property type="match status" value="1"/>
</dbReference>
<evidence type="ECO:0000313" key="5">
    <source>
        <dbReference type="Proteomes" id="UP000680365"/>
    </source>
</evidence>
<dbReference type="InterPro" id="IPR000119">
    <property type="entry name" value="Hist_DNA-bd"/>
</dbReference>